<evidence type="ECO:0000313" key="4">
    <source>
        <dbReference type="RefSeq" id="XP_051858706.1"/>
    </source>
</evidence>
<keyword evidence="3" id="KW-1185">Reference proteome</keyword>
<protein>
    <submittedName>
        <fullName evidence="4">Ubiquitin-conjugating enzyme E2 Q2-like</fullName>
    </submittedName>
</protein>
<feature type="region of interest" description="Disordered" evidence="1">
    <location>
        <begin position="110"/>
        <end position="137"/>
    </location>
</feature>
<dbReference type="OrthoDB" id="109543at2759"/>
<evidence type="ECO:0000313" key="3">
    <source>
        <dbReference type="Proteomes" id="UP000515160"/>
    </source>
</evidence>
<dbReference type="GeneID" id="117565193"/>
<name>A0A9C6SRI7_DROAB</name>
<proteinExistence type="predicted"/>
<dbReference type="RefSeq" id="XP_051858706.1">
    <property type="nucleotide sequence ID" value="XM_052002746.1"/>
</dbReference>
<dbReference type="SMART" id="SM00212">
    <property type="entry name" value="UBCc"/>
    <property type="match status" value="1"/>
</dbReference>
<dbReference type="SUPFAM" id="SSF54495">
    <property type="entry name" value="UBC-like"/>
    <property type="match status" value="2"/>
</dbReference>
<dbReference type="PROSITE" id="PS50127">
    <property type="entry name" value="UBC_2"/>
    <property type="match status" value="1"/>
</dbReference>
<dbReference type="AlphaFoldDB" id="A0A9C6SRI7"/>
<dbReference type="Pfam" id="PF00179">
    <property type="entry name" value="UQ_con"/>
    <property type="match status" value="1"/>
</dbReference>
<dbReference type="CDD" id="cd23802">
    <property type="entry name" value="UBCc_UBE2Q"/>
    <property type="match status" value="1"/>
</dbReference>
<feature type="domain" description="UBC core" evidence="2">
    <location>
        <begin position="209"/>
        <end position="377"/>
    </location>
</feature>
<dbReference type="InterPro" id="IPR000608">
    <property type="entry name" value="UBC"/>
</dbReference>
<gene>
    <name evidence="4" type="primary">LOC117565193</name>
</gene>
<dbReference type="Gene3D" id="3.10.110.10">
    <property type="entry name" value="Ubiquitin Conjugating Enzyme"/>
    <property type="match status" value="1"/>
</dbReference>
<feature type="compositionally biased region" description="Basic and acidic residues" evidence="1">
    <location>
        <begin position="164"/>
        <end position="179"/>
    </location>
</feature>
<accession>A0A9C6SRI7</accession>
<evidence type="ECO:0000259" key="2">
    <source>
        <dbReference type="PROSITE" id="PS50127"/>
    </source>
</evidence>
<evidence type="ECO:0000256" key="1">
    <source>
        <dbReference type="SAM" id="MobiDB-lite"/>
    </source>
</evidence>
<dbReference type="InterPro" id="IPR016135">
    <property type="entry name" value="UBQ-conjugating_enzyme/RWD"/>
</dbReference>
<reference evidence="4" key="1">
    <citation type="submission" date="2025-08" db="UniProtKB">
        <authorList>
            <consortium name="RefSeq"/>
        </authorList>
    </citation>
    <scope>IDENTIFICATION</scope>
    <source>
        <strain evidence="4">15112-1751.03</strain>
        <tissue evidence="4">Whole Adult</tissue>
    </source>
</reference>
<dbReference type="Proteomes" id="UP000515160">
    <property type="component" value="Chromosome 2L"/>
</dbReference>
<organism evidence="3 4">
    <name type="scientific">Drosophila albomicans</name>
    <name type="common">Fruit fly</name>
    <dbReference type="NCBI Taxonomy" id="7291"/>
    <lineage>
        <taxon>Eukaryota</taxon>
        <taxon>Metazoa</taxon>
        <taxon>Ecdysozoa</taxon>
        <taxon>Arthropoda</taxon>
        <taxon>Hexapoda</taxon>
        <taxon>Insecta</taxon>
        <taxon>Pterygota</taxon>
        <taxon>Neoptera</taxon>
        <taxon>Endopterygota</taxon>
        <taxon>Diptera</taxon>
        <taxon>Brachycera</taxon>
        <taxon>Muscomorpha</taxon>
        <taxon>Ephydroidea</taxon>
        <taxon>Drosophilidae</taxon>
        <taxon>Drosophila</taxon>
    </lineage>
</organism>
<feature type="region of interest" description="Disordered" evidence="1">
    <location>
        <begin position="159"/>
        <end position="179"/>
    </location>
</feature>
<sequence length="384" mass="44175">MACLKSQKLEIELLQQIFPKDHNRFQLLGCTLDDLLCRFIDGNGKHYDIQASITVTYPMTPPIWYSECDDAKLSEIMQELGNTQGEDNHVVLQVASLVRKLCDTHNVPLPDNMEKLTVPMKPQNDNDSDESDDDSMKSEEIRAVYEKLILMETLENYVDEDSESDHHSMESEKTSLKDEEVKLRQTLQKLNNQQDRQDQPQGLAAGSPNAVNRLMKELRLIYHSDTFKQNMFSLDLDDDSIYNWKVSVHSVDKDSRLYADMLKLKEIDGEGAIELQFRFNDNYPSSPPFVRVVYPVIKGSFVLRGGVICMQLLTNSGWTSAYTIESLIIQIAAALSQYDGRIYFAAPKSLLEKFYNLERAQRNFQLVQKMHNERGWSQLDRPES</sequence>